<reference evidence="9 10" key="1">
    <citation type="submission" date="2018-06" db="EMBL/GenBank/DDBJ databases">
        <title>Extensive metabolic versatility and redundancy in microbially diverse, dynamic hydrothermal sediments.</title>
        <authorList>
            <person name="Dombrowski N."/>
            <person name="Teske A."/>
            <person name="Baker B.J."/>
        </authorList>
    </citation>
    <scope>NUCLEOTIDE SEQUENCE [LARGE SCALE GENOMIC DNA]</scope>
    <source>
        <strain evidence="9">B3_G15</strain>
    </source>
</reference>
<keyword evidence="6" id="KW-0648">Protein biosynthesis</keyword>
<dbReference type="SUPFAM" id="SSF109604">
    <property type="entry name" value="HD-domain/PDEase-like"/>
    <property type="match status" value="1"/>
</dbReference>
<dbReference type="PANTHER" id="PTHR30075">
    <property type="entry name" value="GLYCYL-TRNA SYNTHETASE"/>
    <property type="match status" value="1"/>
</dbReference>
<keyword evidence="7" id="KW-0030">Aminoacyl-tRNA synthetase</keyword>
<dbReference type="Proteomes" id="UP000280417">
    <property type="component" value="Unassembled WGS sequence"/>
</dbReference>
<protein>
    <recommendedName>
        <fullName evidence="2">glycine--tRNA ligase</fullName>
        <ecNumber evidence="2">6.1.1.14</ecNumber>
    </recommendedName>
</protein>
<accession>A0A662D9T3</accession>
<evidence type="ECO:0000256" key="4">
    <source>
        <dbReference type="ARBA" id="ARBA00022741"/>
    </source>
</evidence>
<name>A0A662D9T3_UNCAE</name>
<comment type="catalytic activity">
    <reaction evidence="8">
        <text>tRNA(Gly) + glycine + ATP = glycyl-tRNA(Gly) + AMP + diphosphate</text>
        <dbReference type="Rhea" id="RHEA:16013"/>
        <dbReference type="Rhea" id="RHEA-COMP:9664"/>
        <dbReference type="Rhea" id="RHEA-COMP:9683"/>
        <dbReference type="ChEBI" id="CHEBI:30616"/>
        <dbReference type="ChEBI" id="CHEBI:33019"/>
        <dbReference type="ChEBI" id="CHEBI:57305"/>
        <dbReference type="ChEBI" id="CHEBI:78442"/>
        <dbReference type="ChEBI" id="CHEBI:78522"/>
        <dbReference type="ChEBI" id="CHEBI:456215"/>
        <dbReference type="EC" id="6.1.1.14"/>
    </reaction>
</comment>
<evidence type="ECO:0000256" key="5">
    <source>
        <dbReference type="ARBA" id="ARBA00022840"/>
    </source>
</evidence>
<evidence type="ECO:0000256" key="6">
    <source>
        <dbReference type="ARBA" id="ARBA00022917"/>
    </source>
</evidence>
<organism evidence="9 10">
    <name type="scientific">Aerophobetes bacterium</name>
    <dbReference type="NCBI Taxonomy" id="2030807"/>
    <lineage>
        <taxon>Bacteria</taxon>
        <taxon>Candidatus Aerophobota</taxon>
    </lineage>
</organism>
<feature type="non-terminal residue" evidence="9">
    <location>
        <position position="562"/>
    </location>
</feature>
<sequence>MDKTRTVLVEIGVEELPHEIIPDTISQFARAYSDNLSECYISFESMESFSTPRRLGLLVKGVCEVQNVFVEEKRGPGIEKAYTSEGKPTKALIGFLRANEADEKDVIIKEINGKKYVFIEKKRGGEKTINLLPVILKRSLERIIFPKTMKWEKSGFLFSRPIRWVIYMFGYEVVPFDLAGVKSSNFTFGHRIYFDKPERIKEPNLYKRELLSLKVIVDRDERKSRIQDELNRICEKNNFEVPGSASILLDYNTDLTEYPNLVLCRFEEEFLELPEEVLISEMVHHQYYFPLVEKSSGKLSNNFVVVSNIEDNRETSGGYERVLRARLNDGKFFFEEDKKRHFSTYREILKKVTFHEKLGSMDEKVNRIEKISEILCSHLGLDDKEREYSLTAASLCKNDLVTQMVGEFPELQGIMGYYYAKASGYPDEVAVGIKEHYLPRFAGDDIPKSISGMIVGIADKLDNILGIFSIGIRPRGSKDPFALRRSVFGIIRIIIDKRLTLSLRKLIDDVLPLYKQSTGMIDDIREFITTRIRSIFEEFGFKYDEIDATQMKVLDDVYESYR</sequence>
<dbReference type="PANTHER" id="PTHR30075:SF2">
    <property type="entry name" value="GLYCINE--TRNA LIGASE, CHLOROPLASTIC_MITOCHONDRIAL 2"/>
    <property type="match status" value="1"/>
</dbReference>
<comment type="similarity">
    <text evidence="1">Belongs to the class-II aminoacyl-tRNA synthetase family.</text>
</comment>
<dbReference type="Pfam" id="PF02092">
    <property type="entry name" value="tRNA_synt_2f"/>
    <property type="match status" value="1"/>
</dbReference>
<evidence type="ECO:0000313" key="9">
    <source>
        <dbReference type="EMBL" id="RLE11103.1"/>
    </source>
</evidence>
<keyword evidence="4" id="KW-0547">Nucleotide-binding</keyword>
<keyword evidence="3 9" id="KW-0436">Ligase</keyword>
<dbReference type="PROSITE" id="PS50861">
    <property type="entry name" value="AA_TRNA_LIGASE_II_GLYAB"/>
    <property type="match status" value="1"/>
</dbReference>
<dbReference type="GO" id="GO:0005829">
    <property type="term" value="C:cytosol"/>
    <property type="evidence" value="ECO:0007669"/>
    <property type="project" value="TreeGrafter"/>
</dbReference>
<keyword evidence="5" id="KW-0067">ATP-binding</keyword>
<dbReference type="EMBL" id="QMQA01000285">
    <property type="protein sequence ID" value="RLE11103.1"/>
    <property type="molecule type" value="Genomic_DNA"/>
</dbReference>
<dbReference type="NCBIfam" id="TIGR00211">
    <property type="entry name" value="glyS"/>
    <property type="match status" value="1"/>
</dbReference>
<evidence type="ECO:0000256" key="7">
    <source>
        <dbReference type="ARBA" id="ARBA00023146"/>
    </source>
</evidence>
<proteinExistence type="inferred from homology"/>
<dbReference type="GO" id="GO:0004820">
    <property type="term" value="F:glycine-tRNA ligase activity"/>
    <property type="evidence" value="ECO:0007669"/>
    <property type="project" value="UniProtKB-EC"/>
</dbReference>
<dbReference type="PRINTS" id="PR01045">
    <property type="entry name" value="TRNASYNTHGB"/>
</dbReference>
<evidence type="ECO:0000313" key="10">
    <source>
        <dbReference type="Proteomes" id="UP000280417"/>
    </source>
</evidence>
<dbReference type="EC" id="6.1.1.14" evidence="2"/>
<evidence type="ECO:0000256" key="3">
    <source>
        <dbReference type="ARBA" id="ARBA00022598"/>
    </source>
</evidence>
<evidence type="ECO:0000256" key="1">
    <source>
        <dbReference type="ARBA" id="ARBA00008226"/>
    </source>
</evidence>
<comment type="caution">
    <text evidence="9">The sequence shown here is derived from an EMBL/GenBank/DDBJ whole genome shotgun (WGS) entry which is preliminary data.</text>
</comment>
<evidence type="ECO:0000256" key="2">
    <source>
        <dbReference type="ARBA" id="ARBA00012829"/>
    </source>
</evidence>
<gene>
    <name evidence="9" type="ORF">DRJ04_08640</name>
</gene>
<dbReference type="HAMAP" id="MF_00255">
    <property type="entry name" value="Gly_tRNA_synth_beta"/>
    <property type="match status" value="1"/>
</dbReference>
<evidence type="ECO:0000256" key="8">
    <source>
        <dbReference type="ARBA" id="ARBA00047937"/>
    </source>
</evidence>
<dbReference type="AlphaFoldDB" id="A0A662D9T3"/>
<dbReference type="GO" id="GO:0006426">
    <property type="term" value="P:glycyl-tRNA aminoacylation"/>
    <property type="evidence" value="ECO:0007669"/>
    <property type="project" value="InterPro"/>
</dbReference>
<dbReference type="InterPro" id="IPR015944">
    <property type="entry name" value="Gly-tRNA-synth_bsu"/>
</dbReference>
<dbReference type="GO" id="GO:0005524">
    <property type="term" value="F:ATP binding"/>
    <property type="evidence" value="ECO:0007669"/>
    <property type="project" value="UniProtKB-KW"/>
</dbReference>
<dbReference type="InterPro" id="IPR006194">
    <property type="entry name" value="Gly-tRNA-synth_heterodimer"/>
</dbReference>